<dbReference type="RefSeq" id="XP_012210682.1">
    <property type="nucleotide sequence ID" value="XM_012355292.1"/>
</dbReference>
<dbReference type="VEuPathDB" id="FungiDB:SPRG_16033"/>
<dbReference type="Proteomes" id="UP000030745">
    <property type="component" value="Unassembled WGS sequence"/>
</dbReference>
<accession>A0A067BJK4</accession>
<gene>
    <name evidence="2" type="ORF">SPRG_16033</name>
</gene>
<dbReference type="GeneID" id="24137696"/>
<dbReference type="AlphaFoldDB" id="A0A067BJK4"/>
<reference evidence="2 3" key="1">
    <citation type="journal article" date="2013" name="PLoS Genet.">
        <title>Distinctive expansion of potential virulence genes in the genome of the oomycete fish pathogen Saprolegnia parasitica.</title>
        <authorList>
            <person name="Jiang R.H."/>
            <person name="de Bruijn I."/>
            <person name="Haas B.J."/>
            <person name="Belmonte R."/>
            <person name="Lobach L."/>
            <person name="Christie J."/>
            <person name="van den Ackerveken G."/>
            <person name="Bottin A."/>
            <person name="Bulone V."/>
            <person name="Diaz-Moreno S.M."/>
            <person name="Dumas B."/>
            <person name="Fan L."/>
            <person name="Gaulin E."/>
            <person name="Govers F."/>
            <person name="Grenville-Briggs L.J."/>
            <person name="Horner N.R."/>
            <person name="Levin J.Z."/>
            <person name="Mammella M."/>
            <person name="Meijer H.J."/>
            <person name="Morris P."/>
            <person name="Nusbaum C."/>
            <person name="Oome S."/>
            <person name="Phillips A.J."/>
            <person name="van Rooyen D."/>
            <person name="Rzeszutek E."/>
            <person name="Saraiva M."/>
            <person name="Secombes C.J."/>
            <person name="Seidl M.F."/>
            <person name="Snel B."/>
            <person name="Stassen J.H."/>
            <person name="Sykes S."/>
            <person name="Tripathy S."/>
            <person name="van den Berg H."/>
            <person name="Vega-Arreguin J.C."/>
            <person name="Wawra S."/>
            <person name="Young S.K."/>
            <person name="Zeng Q."/>
            <person name="Dieguez-Uribeondo J."/>
            <person name="Russ C."/>
            <person name="Tyler B.M."/>
            <person name="van West P."/>
        </authorList>
    </citation>
    <scope>NUCLEOTIDE SEQUENCE [LARGE SCALE GENOMIC DNA]</scope>
    <source>
        <strain evidence="2 3">CBS 223.65</strain>
    </source>
</reference>
<feature type="region of interest" description="Disordered" evidence="1">
    <location>
        <begin position="133"/>
        <end position="155"/>
    </location>
</feature>
<evidence type="ECO:0000256" key="1">
    <source>
        <dbReference type="SAM" id="MobiDB-lite"/>
    </source>
</evidence>
<proteinExistence type="predicted"/>
<organism evidence="2 3">
    <name type="scientific">Saprolegnia parasitica (strain CBS 223.65)</name>
    <dbReference type="NCBI Taxonomy" id="695850"/>
    <lineage>
        <taxon>Eukaryota</taxon>
        <taxon>Sar</taxon>
        <taxon>Stramenopiles</taxon>
        <taxon>Oomycota</taxon>
        <taxon>Saprolegniomycetes</taxon>
        <taxon>Saprolegniales</taxon>
        <taxon>Saprolegniaceae</taxon>
        <taxon>Saprolegnia</taxon>
    </lineage>
</organism>
<sequence>MAQPSLTIDSATDLASMAARLYIRDTAPRAPPAASTATAPIDSHARRATGFNETCTKKGHTSMSNVASEAVVGFPVPLRARGRSLSCTAETSARLYAPPCVEEMNAYRITVHSLREKLAAAVMRVARRDATIRHLEKRRRQRSRSGHRTQQDAAVSSTIMTHLLARIAHLETTNAMLRSALDDAQATADALATRKSSTPPHDYQWY</sequence>
<dbReference type="OMA" id="DCATDLA"/>
<feature type="compositionally biased region" description="Basic residues" evidence="1">
    <location>
        <begin position="135"/>
        <end position="147"/>
    </location>
</feature>
<evidence type="ECO:0000313" key="3">
    <source>
        <dbReference type="Proteomes" id="UP000030745"/>
    </source>
</evidence>
<dbReference type="KEGG" id="spar:SPRG_16033"/>
<name>A0A067BJK4_SAPPC</name>
<dbReference type="EMBL" id="KK583413">
    <property type="protein sequence ID" value="KDO18614.1"/>
    <property type="molecule type" value="Genomic_DNA"/>
</dbReference>
<keyword evidence="3" id="KW-1185">Reference proteome</keyword>
<dbReference type="OrthoDB" id="10509073at2759"/>
<protein>
    <submittedName>
        <fullName evidence="2">Uncharacterized protein</fullName>
    </submittedName>
</protein>
<evidence type="ECO:0000313" key="2">
    <source>
        <dbReference type="EMBL" id="KDO18614.1"/>
    </source>
</evidence>